<accession>A0ABQ4Q889</accession>
<evidence type="ECO:0000313" key="2">
    <source>
        <dbReference type="EMBL" id="GIZ53261.1"/>
    </source>
</evidence>
<name>A0ABQ4Q889_9BURK</name>
<dbReference type="EMBL" id="BPMK01000015">
    <property type="protein sequence ID" value="GIZ53261.1"/>
    <property type="molecule type" value="Genomic_DNA"/>
</dbReference>
<keyword evidence="3" id="KW-1185">Reference proteome</keyword>
<evidence type="ECO:0000313" key="3">
    <source>
        <dbReference type="Proteomes" id="UP000887222"/>
    </source>
</evidence>
<reference evidence="2 3" key="1">
    <citation type="journal article" date="2022" name="Int. J. Syst. Evol. Microbiol.">
        <title>Noviherbaspirillum aridicola sp. nov., isolated from an arid soil in Pakistan.</title>
        <authorList>
            <person name="Khan I.U."/>
            <person name="Saqib M."/>
            <person name="Amin A."/>
            <person name="Hussain F."/>
            <person name="Li L."/>
            <person name="Liu Y.H."/>
            <person name="Fang B.Z."/>
            <person name="Ahmed I."/>
            <person name="Li W.J."/>
        </authorList>
    </citation>
    <scope>NUCLEOTIDE SEQUENCE [LARGE SCALE GENOMIC DNA]</scope>
    <source>
        <strain evidence="2 3">NCCP-691</strain>
    </source>
</reference>
<evidence type="ECO:0000259" key="1">
    <source>
        <dbReference type="PROSITE" id="PS50206"/>
    </source>
</evidence>
<dbReference type="RefSeq" id="WP_220809681.1">
    <property type="nucleotide sequence ID" value="NZ_BPMK01000015.1"/>
</dbReference>
<dbReference type="InterPro" id="IPR001763">
    <property type="entry name" value="Rhodanese-like_dom"/>
</dbReference>
<dbReference type="PANTHER" id="PTHR43031:SF17">
    <property type="entry name" value="SULFURTRANSFERASE YTWF-RELATED"/>
    <property type="match status" value="1"/>
</dbReference>
<dbReference type="Pfam" id="PF00581">
    <property type="entry name" value="Rhodanese"/>
    <property type="match status" value="1"/>
</dbReference>
<gene>
    <name evidence="2" type="ORF">NCCP691_32750</name>
</gene>
<dbReference type="PANTHER" id="PTHR43031">
    <property type="entry name" value="FAD-DEPENDENT OXIDOREDUCTASE"/>
    <property type="match status" value="1"/>
</dbReference>
<sequence>MEQITAPELAAWLADESRPAPLLLDVREPWEFQTCHIAGAQSMPMNTVPERMQELEEDAPVVCICHHGARSMSVAAFLERQGFSRVINLTGGVHAWALQVDGSMPTY</sequence>
<dbReference type="PROSITE" id="PS50206">
    <property type="entry name" value="RHODANESE_3"/>
    <property type="match status" value="1"/>
</dbReference>
<dbReference type="InterPro" id="IPR050229">
    <property type="entry name" value="GlpE_sulfurtransferase"/>
</dbReference>
<organism evidence="2 3">
    <name type="scientific">Noviherbaspirillum aridicola</name>
    <dbReference type="NCBI Taxonomy" id="2849687"/>
    <lineage>
        <taxon>Bacteria</taxon>
        <taxon>Pseudomonadati</taxon>
        <taxon>Pseudomonadota</taxon>
        <taxon>Betaproteobacteria</taxon>
        <taxon>Burkholderiales</taxon>
        <taxon>Oxalobacteraceae</taxon>
        <taxon>Noviherbaspirillum</taxon>
    </lineage>
</organism>
<feature type="domain" description="Rhodanese" evidence="1">
    <location>
        <begin position="17"/>
        <end position="105"/>
    </location>
</feature>
<dbReference type="Gene3D" id="3.40.250.10">
    <property type="entry name" value="Rhodanese-like domain"/>
    <property type="match status" value="1"/>
</dbReference>
<proteinExistence type="predicted"/>
<dbReference type="SUPFAM" id="SSF52821">
    <property type="entry name" value="Rhodanese/Cell cycle control phosphatase"/>
    <property type="match status" value="1"/>
</dbReference>
<dbReference type="InterPro" id="IPR036873">
    <property type="entry name" value="Rhodanese-like_dom_sf"/>
</dbReference>
<dbReference type="SMART" id="SM00450">
    <property type="entry name" value="RHOD"/>
    <property type="match status" value="1"/>
</dbReference>
<dbReference type="Proteomes" id="UP000887222">
    <property type="component" value="Unassembled WGS sequence"/>
</dbReference>
<protein>
    <submittedName>
        <fullName evidence="2">Rhodanese-like domain-containing protein</fullName>
    </submittedName>
</protein>
<comment type="caution">
    <text evidence="2">The sequence shown here is derived from an EMBL/GenBank/DDBJ whole genome shotgun (WGS) entry which is preliminary data.</text>
</comment>